<gene>
    <name evidence="1" type="ORF">PCOR1329_LOCUS17829</name>
</gene>
<reference evidence="1" key="1">
    <citation type="submission" date="2023-10" db="EMBL/GenBank/DDBJ databases">
        <authorList>
            <person name="Chen Y."/>
            <person name="Shah S."/>
            <person name="Dougan E. K."/>
            <person name="Thang M."/>
            <person name="Chan C."/>
        </authorList>
    </citation>
    <scope>NUCLEOTIDE SEQUENCE [LARGE SCALE GENOMIC DNA]</scope>
</reference>
<comment type="caution">
    <text evidence="1">The sequence shown here is derived from an EMBL/GenBank/DDBJ whole genome shotgun (WGS) entry which is preliminary data.</text>
</comment>
<name>A0ABN9R5Q6_9DINO</name>
<proteinExistence type="predicted"/>
<evidence type="ECO:0000313" key="1">
    <source>
        <dbReference type="EMBL" id="CAK0814147.1"/>
    </source>
</evidence>
<protein>
    <submittedName>
        <fullName evidence="1">Uncharacterized protein</fullName>
    </submittedName>
</protein>
<dbReference type="EMBL" id="CAUYUJ010005558">
    <property type="protein sequence ID" value="CAK0814147.1"/>
    <property type="molecule type" value="Genomic_DNA"/>
</dbReference>
<organism evidence="1 2">
    <name type="scientific">Prorocentrum cordatum</name>
    <dbReference type="NCBI Taxonomy" id="2364126"/>
    <lineage>
        <taxon>Eukaryota</taxon>
        <taxon>Sar</taxon>
        <taxon>Alveolata</taxon>
        <taxon>Dinophyceae</taxon>
        <taxon>Prorocentrales</taxon>
        <taxon>Prorocentraceae</taxon>
        <taxon>Prorocentrum</taxon>
    </lineage>
</organism>
<dbReference type="Proteomes" id="UP001189429">
    <property type="component" value="Unassembled WGS sequence"/>
</dbReference>
<accession>A0ABN9R5Q6</accession>
<sequence length="250" mass="26734">MPAAREVLQRVAELLGAIVLKLQPQVLLQRMQEFDSSEVMQRVALAAIHANAQLRLQLAVNYAGNNVVAVVIGSVQMLLQRYEGPTVAAARGGDLEAALALLQGGQLPPDGWDYVLYGLEVCLHILSHWSATKISLKTKADVMDSSAAPLVLVQCGLVDVLVEIIDPAPAGFQRNLDSERAGSGGREGGWVDLFSMELPGRGLAAASDARERARAQLNSQPPSEVVQKATETLQALASPSEMRPGRRCPV</sequence>
<keyword evidence="2" id="KW-1185">Reference proteome</keyword>
<evidence type="ECO:0000313" key="2">
    <source>
        <dbReference type="Proteomes" id="UP001189429"/>
    </source>
</evidence>